<comment type="similarity">
    <text evidence="8 9">Belongs to the TonB-dependent receptor family.</text>
</comment>
<feature type="domain" description="TonB-dependent receptor plug" evidence="12">
    <location>
        <begin position="127"/>
        <end position="230"/>
    </location>
</feature>
<sequence>MKKLLPLLMFLLALNLSMAQNHASLTGRISDGAGYLPGVNVLVLESSQGAPTDLSGKFEISNLPTGNATVRISYLGFETITKEVVLAAGTNSLGTVQMQEASGDLEEYVIQGTMVPSQLKAISIKKNSLAIMDVIAADAIGKLPDRNAAEAVQRLPAASVNRYHGEANQVSVRGTPYAWSSTLYNGTRLPSSNFAGNRNALLDAIPTEMIQYVQLSKAITPDMEGDAIGGSINFVTRSAPQERMLNVSAAGGYNQKSQNGSYNASLVYGERFFNDKFGVVVAGSIWNRNFASDEIVLDYNLSKAIPSERYSINTMNAKRYFGTRRTTALNAALEYEFNDNQKLFARFVRDQFDDIRPVYEAYYEFDNNRYRYSNRESEYRTHLKGFEFGGMHHLATNFKMDWKVSSYNMFYKLDTPPGMPEDQRGLPIAQFFQNLEGDFGGRSSDGLIYNSFDAPDGKGITPLNFDPQLTNENDYLDPERLTLQQMIIYQIDQRDRDNVGQLNFTWDVNPVFSLKAGGKFRFKKNEAMMTPMVFLPNALLGIPNSAPLRTLSEFQRMDFPAPGTFFSELNGQFDELAIQPMPQSQTFEIFTPEFMAANDINNYSPGSNATTKYDGTEDVYAGYLMGTYHLTDKLQLIGGVRNEYTKLTMNSFAYDAATREVTPITRDNDYNAFLPMLHLKYSPKEKVNLRAAYTKTFSRPNFGSLSPSENIDITTGIPRITRGNTALQPTFSNNYDLMGEWFLEDIGMVTAGAFYKDIQNFIFTDLSQETIDGTNYLVTQPRNLENAYLIGFEMGITKRFSTLPGFWSGFGVNVNYTKIHSELEVPHLDENGTVLATDITSLPNQSGDLFNTALFYEKNGLMLRLAGNYRGSSIETINQNLGPDFYITVDKNFTIDFSGAYSITDKIKAFAEVRNLTNEPFVQYLGDNKDRITSSEWYSINGQAGIRFIIF</sequence>
<evidence type="ECO:0000256" key="7">
    <source>
        <dbReference type="ARBA" id="ARBA00023237"/>
    </source>
</evidence>
<organism evidence="13 14">
    <name type="scientific">Echinicola arenosa</name>
    <dbReference type="NCBI Taxonomy" id="2774144"/>
    <lineage>
        <taxon>Bacteria</taxon>
        <taxon>Pseudomonadati</taxon>
        <taxon>Bacteroidota</taxon>
        <taxon>Cytophagia</taxon>
        <taxon>Cytophagales</taxon>
        <taxon>Cyclobacteriaceae</taxon>
        <taxon>Echinicola</taxon>
    </lineage>
</organism>
<dbReference type="RefSeq" id="WP_192007366.1">
    <property type="nucleotide sequence ID" value="NZ_JACYTQ010000001.1"/>
</dbReference>
<feature type="signal peptide" evidence="10">
    <location>
        <begin position="1"/>
        <end position="19"/>
    </location>
</feature>
<keyword evidence="5 9" id="KW-0798">TonB box</keyword>
<feature type="chain" id="PRO_5046541800" evidence="10">
    <location>
        <begin position="20"/>
        <end position="951"/>
    </location>
</feature>
<evidence type="ECO:0000256" key="9">
    <source>
        <dbReference type="RuleBase" id="RU003357"/>
    </source>
</evidence>
<dbReference type="Gene3D" id="2.170.130.10">
    <property type="entry name" value="TonB-dependent receptor, plug domain"/>
    <property type="match status" value="1"/>
</dbReference>
<dbReference type="InterPro" id="IPR036942">
    <property type="entry name" value="Beta-barrel_TonB_sf"/>
</dbReference>
<evidence type="ECO:0000256" key="6">
    <source>
        <dbReference type="ARBA" id="ARBA00023136"/>
    </source>
</evidence>
<keyword evidence="14" id="KW-1185">Reference proteome</keyword>
<proteinExistence type="inferred from homology"/>
<keyword evidence="13" id="KW-0675">Receptor</keyword>
<evidence type="ECO:0000256" key="8">
    <source>
        <dbReference type="PROSITE-ProRule" id="PRU01360"/>
    </source>
</evidence>
<comment type="caution">
    <text evidence="13">The sequence shown here is derived from an EMBL/GenBank/DDBJ whole genome shotgun (WGS) entry which is preliminary data.</text>
</comment>
<dbReference type="Gene3D" id="2.60.40.1120">
    <property type="entry name" value="Carboxypeptidase-like, regulatory domain"/>
    <property type="match status" value="1"/>
</dbReference>
<evidence type="ECO:0000256" key="4">
    <source>
        <dbReference type="ARBA" id="ARBA00022692"/>
    </source>
</evidence>
<protein>
    <submittedName>
        <fullName evidence="13">TonB-dependent receptor</fullName>
    </submittedName>
</protein>
<keyword evidence="2 8" id="KW-0813">Transport</keyword>
<dbReference type="Pfam" id="PF00593">
    <property type="entry name" value="TonB_dep_Rec_b-barrel"/>
    <property type="match status" value="1"/>
</dbReference>
<dbReference type="SUPFAM" id="SSF49464">
    <property type="entry name" value="Carboxypeptidase regulatory domain-like"/>
    <property type="match status" value="1"/>
</dbReference>
<evidence type="ECO:0000313" key="13">
    <source>
        <dbReference type="EMBL" id="MBD8487453.1"/>
    </source>
</evidence>
<comment type="subcellular location">
    <subcellularLocation>
        <location evidence="1 8">Cell outer membrane</location>
        <topology evidence="1 8">Multi-pass membrane protein</topology>
    </subcellularLocation>
</comment>
<evidence type="ECO:0000256" key="3">
    <source>
        <dbReference type="ARBA" id="ARBA00022452"/>
    </source>
</evidence>
<keyword evidence="7 8" id="KW-0998">Cell outer membrane</keyword>
<dbReference type="InterPro" id="IPR000531">
    <property type="entry name" value="Beta-barrel_TonB"/>
</dbReference>
<dbReference type="EMBL" id="JACYTQ010000001">
    <property type="protein sequence ID" value="MBD8487453.1"/>
    <property type="molecule type" value="Genomic_DNA"/>
</dbReference>
<keyword evidence="3 8" id="KW-1134">Transmembrane beta strand</keyword>
<dbReference type="InterPro" id="IPR012910">
    <property type="entry name" value="Plug_dom"/>
</dbReference>
<evidence type="ECO:0000259" key="12">
    <source>
        <dbReference type="Pfam" id="PF07715"/>
    </source>
</evidence>
<keyword evidence="10" id="KW-0732">Signal</keyword>
<evidence type="ECO:0000256" key="10">
    <source>
        <dbReference type="SAM" id="SignalP"/>
    </source>
</evidence>
<dbReference type="PANTHER" id="PTHR40980:SF4">
    <property type="entry name" value="TONB-DEPENDENT RECEPTOR-LIKE BETA-BARREL DOMAIN-CONTAINING PROTEIN"/>
    <property type="match status" value="1"/>
</dbReference>
<name>A0ABR9AFI6_9BACT</name>
<feature type="domain" description="TonB-dependent receptor-like beta-barrel" evidence="11">
    <location>
        <begin position="439"/>
        <end position="916"/>
    </location>
</feature>
<dbReference type="PANTHER" id="PTHR40980">
    <property type="entry name" value="PLUG DOMAIN-CONTAINING PROTEIN"/>
    <property type="match status" value="1"/>
</dbReference>
<keyword evidence="4 8" id="KW-0812">Transmembrane</keyword>
<evidence type="ECO:0000256" key="5">
    <source>
        <dbReference type="ARBA" id="ARBA00023077"/>
    </source>
</evidence>
<dbReference type="InterPro" id="IPR010104">
    <property type="entry name" value="TonB_rcpt_bac"/>
</dbReference>
<evidence type="ECO:0000313" key="14">
    <source>
        <dbReference type="Proteomes" id="UP000647133"/>
    </source>
</evidence>
<dbReference type="PROSITE" id="PS52016">
    <property type="entry name" value="TONB_DEPENDENT_REC_3"/>
    <property type="match status" value="1"/>
</dbReference>
<dbReference type="InterPro" id="IPR037066">
    <property type="entry name" value="Plug_dom_sf"/>
</dbReference>
<dbReference type="Pfam" id="PF13715">
    <property type="entry name" value="CarbopepD_reg_2"/>
    <property type="match status" value="1"/>
</dbReference>
<dbReference type="SUPFAM" id="SSF56935">
    <property type="entry name" value="Porins"/>
    <property type="match status" value="1"/>
</dbReference>
<dbReference type="Pfam" id="PF07715">
    <property type="entry name" value="Plug"/>
    <property type="match status" value="1"/>
</dbReference>
<dbReference type="NCBIfam" id="TIGR01782">
    <property type="entry name" value="TonB-Xanth-Caul"/>
    <property type="match status" value="1"/>
</dbReference>
<dbReference type="InterPro" id="IPR039426">
    <property type="entry name" value="TonB-dep_rcpt-like"/>
</dbReference>
<evidence type="ECO:0000256" key="1">
    <source>
        <dbReference type="ARBA" id="ARBA00004571"/>
    </source>
</evidence>
<accession>A0ABR9AFI6</accession>
<dbReference type="InterPro" id="IPR008969">
    <property type="entry name" value="CarboxyPept-like_regulatory"/>
</dbReference>
<dbReference type="Gene3D" id="2.40.170.20">
    <property type="entry name" value="TonB-dependent receptor, beta-barrel domain"/>
    <property type="match status" value="1"/>
</dbReference>
<evidence type="ECO:0000256" key="2">
    <source>
        <dbReference type="ARBA" id="ARBA00022448"/>
    </source>
</evidence>
<dbReference type="Proteomes" id="UP000647133">
    <property type="component" value="Unassembled WGS sequence"/>
</dbReference>
<evidence type="ECO:0000259" key="11">
    <source>
        <dbReference type="Pfam" id="PF00593"/>
    </source>
</evidence>
<keyword evidence="6 8" id="KW-0472">Membrane</keyword>
<gene>
    <name evidence="13" type="ORF">IFO69_01715</name>
</gene>
<reference evidence="13 14" key="1">
    <citation type="submission" date="2020-09" db="EMBL/GenBank/DDBJ databases">
        <title>Echinicola sp. CAU 1574 isolated from sand of Sido Beach.</title>
        <authorList>
            <person name="Kim W."/>
        </authorList>
    </citation>
    <scope>NUCLEOTIDE SEQUENCE [LARGE SCALE GENOMIC DNA]</scope>
    <source>
        <strain evidence="13 14">CAU 1574</strain>
    </source>
</reference>